<keyword evidence="3" id="KW-0479">Metal-binding</keyword>
<evidence type="ECO:0000313" key="10">
    <source>
        <dbReference type="Proteomes" id="UP000291591"/>
    </source>
</evidence>
<reference evidence="9 10" key="1">
    <citation type="submission" date="2019-02" db="EMBL/GenBank/DDBJ databases">
        <title>Sequencing the genomes of 1000 actinobacteria strains.</title>
        <authorList>
            <person name="Klenk H.-P."/>
        </authorList>
    </citation>
    <scope>NUCLEOTIDE SEQUENCE [LARGE SCALE GENOMIC DNA]</scope>
    <source>
        <strain evidence="9 10">DSM 45779</strain>
    </source>
</reference>
<organism evidence="9 10">
    <name type="scientific">Pseudonocardia sediminis</name>
    <dbReference type="NCBI Taxonomy" id="1397368"/>
    <lineage>
        <taxon>Bacteria</taxon>
        <taxon>Bacillati</taxon>
        <taxon>Actinomycetota</taxon>
        <taxon>Actinomycetes</taxon>
        <taxon>Pseudonocardiales</taxon>
        <taxon>Pseudonocardiaceae</taxon>
        <taxon>Pseudonocardia</taxon>
    </lineage>
</organism>
<dbReference type="InterPro" id="IPR045854">
    <property type="entry name" value="NO2/SO3_Rdtase_4Fe4S_sf"/>
</dbReference>
<dbReference type="InterPro" id="IPR036136">
    <property type="entry name" value="Nit/Sulf_reduc_fer-like_dom_sf"/>
</dbReference>
<dbReference type="EMBL" id="SHKL01000001">
    <property type="protein sequence ID" value="RZT85390.1"/>
    <property type="molecule type" value="Genomic_DNA"/>
</dbReference>
<comment type="caution">
    <text evidence="9">The sequence shown here is derived from an EMBL/GenBank/DDBJ whole genome shotgun (WGS) entry which is preliminary data.</text>
</comment>
<name>A0A4V2FQP5_PSEST</name>
<keyword evidence="4" id="KW-0560">Oxidoreductase</keyword>
<keyword evidence="6" id="KW-0411">Iron-sulfur</keyword>
<evidence type="ECO:0000313" key="9">
    <source>
        <dbReference type="EMBL" id="RZT85390.1"/>
    </source>
</evidence>
<feature type="compositionally biased region" description="Basic and acidic residues" evidence="7">
    <location>
        <begin position="272"/>
        <end position="283"/>
    </location>
</feature>
<dbReference type="GO" id="GO:0016491">
    <property type="term" value="F:oxidoreductase activity"/>
    <property type="evidence" value="ECO:0007669"/>
    <property type="project" value="UniProtKB-KW"/>
</dbReference>
<keyword evidence="5" id="KW-0408">Iron</keyword>
<dbReference type="GO" id="GO:0051539">
    <property type="term" value="F:4 iron, 4 sulfur cluster binding"/>
    <property type="evidence" value="ECO:0007669"/>
    <property type="project" value="UniProtKB-KW"/>
</dbReference>
<proteinExistence type="predicted"/>
<gene>
    <name evidence="9" type="ORF">EV383_2255</name>
</gene>
<dbReference type="PANTHER" id="PTHR32439">
    <property type="entry name" value="FERREDOXIN--NITRITE REDUCTASE, CHLOROPLASTIC"/>
    <property type="match status" value="1"/>
</dbReference>
<sequence>MPTPVRSRADACPGVLSPHDAADGALARIRLPGGVVTAAQLHAVADVADSLGDGAVHLTSRGNLQLRGLDRDDPALVRALAGAGLLPSFAHEKVRNVLASPASGITGGLADVRGLAGALDRALCARPGLAQLPGRFLFAIDDGRGDVAAERPDLCWAATGADAGSLVVAGTDTGLRCAPANAPGLLLDAAEAFLDLRAEHADDPGTRAWRTAELPDAAARIAAVLRDRSTHSPRVEPVDPSTASLPRTSRHDGPPDQNVTPDDAPAGLPRRASRDGGAHDRNVTPDAARTGPLRRASRCGGSPDPNVTPDGDAARWARAGAGPGAVGALGVGAVGAAPVLGELSAADARLLADLAPDAVVTPWRTILLPDPHDAADALDRLRTAGLVVDPGSPALRVSACAGRPGCAKSLSDVRTHARGLVAAGAVGPVHVVGCDRRCGAPHTPHADAVAVDDAHYTVDGVTVPVSALAASLHTDDLEESTR</sequence>
<dbReference type="Gene3D" id="3.90.480.20">
    <property type="match status" value="1"/>
</dbReference>
<dbReference type="SUPFAM" id="SSF56014">
    <property type="entry name" value="Nitrite and sulphite reductase 4Fe-4S domain-like"/>
    <property type="match status" value="1"/>
</dbReference>
<dbReference type="PANTHER" id="PTHR32439:SF9">
    <property type="entry name" value="BLR3264 PROTEIN"/>
    <property type="match status" value="1"/>
</dbReference>
<feature type="compositionally biased region" description="Basic and acidic residues" evidence="7">
    <location>
        <begin position="226"/>
        <end position="237"/>
    </location>
</feature>
<dbReference type="GO" id="GO:0046872">
    <property type="term" value="F:metal ion binding"/>
    <property type="evidence" value="ECO:0007669"/>
    <property type="project" value="UniProtKB-KW"/>
</dbReference>
<feature type="region of interest" description="Disordered" evidence="7">
    <location>
        <begin position="226"/>
        <end position="315"/>
    </location>
</feature>
<keyword evidence="10" id="KW-1185">Reference proteome</keyword>
<keyword evidence="2" id="KW-0349">Heme</keyword>
<evidence type="ECO:0000259" key="8">
    <source>
        <dbReference type="Pfam" id="PF03460"/>
    </source>
</evidence>
<dbReference type="SUPFAM" id="SSF55124">
    <property type="entry name" value="Nitrite/Sulfite reductase N-terminal domain-like"/>
    <property type="match status" value="2"/>
</dbReference>
<keyword evidence="1" id="KW-0004">4Fe-4S</keyword>
<dbReference type="InterPro" id="IPR005117">
    <property type="entry name" value="NiRdtase/SiRdtase_haem-b_fer"/>
</dbReference>
<evidence type="ECO:0000256" key="2">
    <source>
        <dbReference type="ARBA" id="ARBA00022617"/>
    </source>
</evidence>
<evidence type="ECO:0000256" key="4">
    <source>
        <dbReference type="ARBA" id="ARBA00023002"/>
    </source>
</evidence>
<protein>
    <submittedName>
        <fullName evidence="9">Precorrin-3B synthase</fullName>
    </submittedName>
</protein>
<dbReference type="Pfam" id="PF03460">
    <property type="entry name" value="NIR_SIR_ferr"/>
    <property type="match status" value="1"/>
</dbReference>
<evidence type="ECO:0000256" key="6">
    <source>
        <dbReference type="ARBA" id="ARBA00023014"/>
    </source>
</evidence>
<evidence type="ECO:0000256" key="3">
    <source>
        <dbReference type="ARBA" id="ARBA00022723"/>
    </source>
</evidence>
<evidence type="ECO:0000256" key="1">
    <source>
        <dbReference type="ARBA" id="ARBA00022485"/>
    </source>
</evidence>
<accession>A0A4V2FQP5</accession>
<evidence type="ECO:0000256" key="7">
    <source>
        <dbReference type="SAM" id="MobiDB-lite"/>
    </source>
</evidence>
<feature type="domain" description="Nitrite/Sulfite reductase ferredoxin-like" evidence="8">
    <location>
        <begin position="26"/>
        <end position="73"/>
    </location>
</feature>
<dbReference type="InterPro" id="IPR051329">
    <property type="entry name" value="NIR_SIR_4Fe-4S"/>
</dbReference>
<evidence type="ECO:0000256" key="5">
    <source>
        <dbReference type="ARBA" id="ARBA00023004"/>
    </source>
</evidence>
<dbReference type="Proteomes" id="UP000291591">
    <property type="component" value="Unassembled WGS sequence"/>
</dbReference>
<dbReference type="RefSeq" id="WP_341273717.1">
    <property type="nucleotide sequence ID" value="NZ_SHKL01000001.1"/>
</dbReference>
<dbReference type="AlphaFoldDB" id="A0A4V2FQP5"/>